<accession>A0A2R6W6B1</accession>
<gene>
    <name evidence="1" type="ORF">MARPO_0142s0025</name>
</gene>
<keyword evidence="2" id="KW-1185">Reference proteome</keyword>
<evidence type="ECO:0000313" key="2">
    <source>
        <dbReference type="Proteomes" id="UP000244005"/>
    </source>
</evidence>
<organism evidence="1 2">
    <name type="scientific">Marchantia polymorpha</name>
    <name type="common">Common liverwort</name>
    <name type="synonym">Marchantia aquatica</name>
    <dbReference type="NCBI Taxonomy" id="3197"/>
    <lineage>
        <taxon>Eukaryota</taxon>
        <taxon>Viridiplantae</taxon>
        <taxon>Streptophyta</taxon>
        <taxon>Embryophyta</taxon>
        <taxon>Marchantiophyta</taxon>
        <taxon>Marchantiopsida</taxon>
        <taxon>Marchantiidae</taxon>
        <taxon>Marchantiales</taxon>
        <taxon>Marchantiaceae</taxon>
        <taxon>Marchantia</taxon>
    </lineage>
</organism>
<name>A0A2R6W6B1_MARPO</name>
<sequence>MLSNVSVSRFTVTSERCELDQTCRQKDPSTSRAKPSAVRRDFFVNRSPLL</sequence>
<evidence type="ECO:0000313" key="1">
    <source>
        <dbReference type="EMBL" id="PTQ29396.1"/>
    </source>
</evidence>
<reference evidence="2" key="1">
    <citation type="journal article" date="2017" name="Cell">
        <title>Insights into land plant evolution garnered from the Marchantia polymorpha genome.</title>
        <authorList>
            <person name="Bowman J.L."/>
            <person name="Kohchi T."/>
            <person name="Yamato K.T."/>
            <person name="Jenkins J."/>
            <person name="Shu S."/>
            <person name="Ishizaki K."/>
            <person name="Yamaoka S."/>
            <person name="Nishihama R."/>
            <person name="Nakamura Y."/>
            <person name="Berger F."/>
            <person name="Adam C."/>
            <person name="Aki S.S."/>
            <person name="Althoff F."/>
            <person name="Araki T."/>
            <person name="Arteaga-Vazquez M.A."/>
            <person name="Balasubrmanian S."/>
            <person name="Barry K."/>
            <person name="Bauer D."/>
            <person name="Boehm C.R."/>
            <person name="Briginshaw L."/>
            <person name="Caballero-Perez J."/>
            <person name="Catarino B."/>
            <person name="Chen F."/>
            <person name="Chiyoda S."/>
            <person name="Chovatia M."/>
            <person name="Davies K.M."/>
            <person name="Delmans M."/>
            <person name="Demura T."/>
            <person name="Dierschke T."/>
            <person name="Dolan L."/>
            <person name="Dorantes-Acosta A.E."/>
            <person name="Eklund D.M."/>
            <person name="Florent S.N."/>
            <person name="Flores-Sandoval E."/>
            <person name="Fujiyama A."/>
            <person name="Fukuzawa H."/>
            <person name="Galik B."/>
            <person name="Grimanelli D."/>
            <person name="Grimwood J."/>
            <person name="Grossniklaus U."/>
            <person name="Hamada T."/>
            <person name="Haseloff J."/>
            <person name="Hetherington A.J."/>
            <person name="Higo A."/>
            <person name="Hirakawa Y."/>
            <person name="Hundley H.N."/>
            <person name="Ikeda Y."/>
            <person name="Inoue K."/>
            <person name="Inoue S.I."/>
            <person name="Ishida S."/>
            <person name="Jia Q."/>
            <person name="Kakita M."/>
            <person name="Kanazawa T."/>
            <person name="Kawai Y."/>
            <person name="Kawashima T."/>
            <person name="Kennedy M."/>
            <person name="Kinose K."/>
            <person name="Kinoshita T."/>
            <person name="Kohara Y."/>
            <person name="Koide E."/>
            <person name="Komatsu K."/>
            <person name="Kopischke S."/>
            <person name="Kubo M."/>
            <person name="Kyozuka J."/>
            <person name="Lagercrantz U."/>
            <person name="Lin S.S."/>
            <person name="Lindquist E."/>
            <person name="Lipzen A.M."/>
            <person name="Lu C.W."/>
            <person name="De Luna E."/>
            <person name="Martienssen R.A."/>
            <person name="Minamino N."/>
            <person name="Mizutani M."/>
            <person name="Mizutani M."/>
            <person name="Mochizuki N."/>
            <person name="Monte I."/>
            <person name="Mosher R."/>
            <person name="Nagasaki H."/>
            <person name="Nakagami H."/>
            <person name="Naramoto S."/>
            <person name="Nishitani K."/>
            <person name="Ohtani M."/>
            <person name="Okamoto T."/>
            <person name="Okumura M."/>
            <person name="Phillips J."/>
            <person name="Pollak B."/>
            <person name="Reinders A."/>
            <person name="Rovekamp M."/>
            <person name="Sano R."/>
            <person name="Sawa S."/>
            <person name="Schmid M.W."/>
            <person name="Shirakawa M."/>
            <person name="Solano R."/>
            <person name="Spunde A."/>
            <person name="Suetsugu N."/>
            <person name="Sugano S."/>
            <person name="Sugiyama A."/>
            <person name="Sun R."/>
            <person name="Suzuki Y."/>
            <person name="Takenaka M."/>
            <person name="Takezawa D."/>
            <person name="Tomogane H."/>
            <person name="Tsuzuki M."/>
            <person name="Ueda T."/>
            <person name="Umeda M."/>
            <person name="Ward J.M."/>
            <person name="Watanabe Y."/>
            <person name="Yazaki K."/>
            <person name="Yokoyama R."/>
            <person name="Yoshitake Y."/>
            <person name="Yotsui I."/>
            <person name="Zachgo S."/>
            <person name="Schmutz J."/>
        </authorList>
    </citation>
    <scope>NUCLEOTIDE SEQUENCE [LARGE SCALE GENOMIC DNA]</scope>
    <source>
        <strain evidence="2">Tak-1</strain>
    </source>
</reference>
<dbReference type="AlphaFoldDB" id="A0A2R6W6B1"/>
<dbReference type="EMBL" id="KZ772947">
    <property type="protein sequence ID" value="PTQ29396.1"/>
    <property type="molecule type" value="Genomic_DNA"/>
</dbReference>
<protein>
    <submittedName>
        <fullName evidence="1">Uncharacterized protein</fullName>
    </submittedName>
</protein>
<dbReference type="Proteomes" id="UP000244005">
    <property type="component" value="Unassembled WGS sequence"/>
</dbReference>
<proteinExistence type="predicted"/>